<evidence type="ECO:0000313" key="8">
    <source>
        <dbReference type="Proteomes" id="UP000831947"/>
    </source>
</evidence>
<dbReference type="SUPFAM" id="SSF141000">
    <property type="entry name" value="Glu-tRNAGln amidotransferase C subunit"/>
    <property type="match status" value="1"/>
</dbReference>
<dbReference type="NCBIfam" id="TIGR00135">
    <property type="entry name" value="gatC"/>
    <property type="match status" value="1"/>
</dbReference>
<keyword evidence="6" id="KW-0648">Protein biosynthesis</keyword>
<reference evidence="7 8" key="1">
    <citation type="journal article" date="2022" name="Int. J. Syst. Evol. Microbiol.">
        <title>Apilactobacillus apisilvae sp. nov., Nicolia spurrieriana gen. nov. sp. nov., Bombilactobacillus folatiphilus sp. nov. and Bombilactobacillus thymidiniphilus sp. nov., four new lactic acid bacterial isolates from stingless bees Tetragonula carbonaria and Austroplebeia australis.</title>
        <authorList>
            <person name="Oliphant S.A."/>
            <person name="Watson-Haigh N.S."/>
            <person name="Sumby K.M."/>
            <person name="Gardner J."/>
            <person name="Groom S."/>
            <person name="Jiranek V."/>
        </authorList>
    </citation>
    <scope>NUCLEOTIDE SEQUENCE [LARGE SCALE GENOMIC DNA]</scope>
    <source>
        <strain evidence="7 8">SG4_A1</strain>
    </source>
</reference>
<dbReference type="EC" id="6.3.5.-" evidence="6"/>
<evidence type="ECO:0000313" key="7">
    <source>
        <dbReference type="EMBL" id="UQS83235.1"/>
    </source>
</evidence>
<evidence type="ECO:0000256" key="1">
    <source>
        <dbReference type="ARBA" id="ARBA00010757"/>
    </source>
</evidence>
<dbReference type="Gene3D" id="1.10.20.60">
    <property type="entry name" value="Glu-tRNAGln amidotransferase C subunit, N-terminal domain"/>
    <property type="match status" value="1"/>
</dbReference>
<evidence type="ECO:0000256" key="4">
    <source>
        <dbReference type="ARBA" id="ARBA00047380"/>
    </source>
</evidence>
<name>A0ABY4PCB6_9LACO</name>
<dbReference type="HAMAP" id="MF_00122">
    <property type="entry name" value="GatC"/>
    <property type="match status" value="1"/>
</dbReference>
<dbReference type="Pfam" id="PF02686">
    <property type="entry name" value="GatC"/>
    <property type="match status" value="1"/>
</dbReference>
<comment type="catalytic activity">
    <reaction evidence="5 6">
        <text>L-glutamyl-tRNA(Gln) + L-glutamine + ATP + H2O = L-glutaminyl-tRNA(Gln) + L-glutamate + ADP + phosphate + H(+)</text>
        <dbReference type="Rhea" id="RHEA:17521"/>
        <dbReference type="Rhea" id="RHEA-COMP:9681"/>
        <dbReference type="Rhea" id="RHEA-COMP:9684"/>
        <dbReference type="ChEBI" id="CHEBI:15377"/>
        <dbReference type="ChEBI" id="CHEBI:15378"/>
        <dbReference type="ChEBI" id="CHEBI:29985"/>
        <dbReference type="ChEBI" id="CHEBI:30616"/>
        <dbReference type="ChEBI" id="CHEBI:43474"/>
        <dbReference type="ChEBI" id="CHEBI:58359"/>
        <dbReference type="ChEBI" id="CHEBI:78520"/>
        <dbReference type="ChEBI" id="CHEBI:78521"/>
        <dbReference type="ChEBI" id="CHEBI:456216"/>
    </reaction>
</comment>
<keyword evidence="6" id="KW-0067">ATP-binding</keyword>
<dbReference type="InterPro" id="IPR003837">
    <property type="entry name" value="GatC"/>
</dbReference>
<comment type="similarity">
    <text evidence="1 6">Belongs to the GatC family.</text>
</comment>
<evidence type="ECO:0000256" key="6">
    <source>
        <dbReference type="HAMAP-Rule" id="MF_00122"/>
    </source>
</evidence>
<protein>
    <recommendedName>
        <fullName evidence="6">Aspartyl/glutamyl-tRNA(Asn/Gln) amidotransferase subunit C</fullName>
        <shortName evidence="6">Asp/Glu-ADT subunit C</shortName>
        <ecNumber evidence="6">6.3.5.-</ecNumber>
    </recommendedName>
</protein>
<comment type="function">
    <text evidence="3 6">Allows the formation of correctly charged Asn-tRNA(Asn) or Gln-tRNA(Gln) through the transamidation of misacylated Asp-tRNA(Asn) or Glu-tRNA(Gln) in organisms which lack either or both of asparaginyl-tRNA or glutaminyl-tRNA synthetases. The reaction takes place in the presence of glutamine and ATP through an activated phospho-Asp-tRNA(Asn) or phospho-Glu-tRNA(Gln).</text>
</comment>
<evidence type="ECO:0000256" key="5">
    <source>
        <dbReference type="ARBA" id="ARBA00047913"/>
    </source>
</evidence>
<dbReference type="Proteomes" id="UP000831947">
    <property type="component" value="Chromosome"/>
</dbReference>
<keyword evidence="8" id="KW-1185">Reference proteome</keyword>
<proteinExistence type="inferred from homology"/>
<evidence type="ECO:0000256" key="3">
    <source>
        <dbReference type="ARBA" id="ARBA00024799"/>
    </source>
</evidence>
<accession>A0ABY4PCB6</accession>
<keyword evidence="6" id="KW-0547">Nucleotide-binding</keyword>
<dbReference type="PANTHER" id="PTHR15004:SF0">
    <property type="entry name" value="GLUTAMYL-TRNA(GLN) AMIDOTRANSFERASE SUBUNIT C, MITOCHONDRIAL"/>
    <property type="match status" value="1"/>
</dbReference>
<dbReference type="PANTHER" id="PTHR15004">
    <property type="entry name" value="GLUTAMYL-TRNA(GLN) AMIDOTRANSFERASE SUBUNIT C, MITOCHONDRIAL"/>
    <property type="match status" value="1"/>
</dbReference>
<comment type="catalytic activity">
    <reaction evidence="4 6">
        <text>L-aspartyl-tRNA(Asn) + L-glutamine + ATP + H2O = L-asparaginyl-tRNA(Asn) + L-glutamate + ADP + phosphate + 2 H(+)</text>
        <dbReference type="Rhea" id="RHEA:14513"/>
        <dbReference type="Rhea" id="RHEA-COMP:9674"/>
        <dbReference type="Rhea" id="RHEA-COMP:9677"/>
        <dbReference type="ChEBI" id="CHEBI:15377"/>
        <dbReference type="ChEBI" id="CHEBI:15378"/>
        <dbReference type="ChEBI" id="CHEBI:29985"/>
        <dbReference type="ChEBI" id="CHEBI:30616"/>
        <dbReference type="ChEBI" id="CHEBI:43474"/>
        <dbReference type="ChEBI" id="CHEBI:58359"/>
        <dbReference type="ChEBI" id="CHEBI:78515"/>
        <dbReference type="ChEBI" id="CHEBI:78516"/>
        <dbReference type="ChEBI" id="CHEBI:456216"/>
    </reaction>
</comment>
<organism evidence="7 8">
    <name type="scientific">Bombilactobacillus thymidiniphilus</name>
    <dbReference type="NCBI Taxonomy" id="2923363"/>
    <lineage>
        <taxon>Bacteria</taxon>
        <taxon>Bacillati</taxon>
        <taxon>Bacillota</taxon>
        <taxon>Bacilli</taxon>
        <taxon>Lactobacillales</taxon>
        <taxon>Lactobacillaceae</taxon>
        <taxon>Bombilactobacillus</taxon>
    </lineage>
</organism>
<gene>
    <name evidence="6 7" type="primary">gatC</name>
    <name evidence="7" type="ORF">MOO47_05515</name>
</gene>
<sequence>MLDKELVQHVAHLSKLEFDEADLEKFTLQLDEIIQMENELTAVDTTNVRPTTHIARQESTFRADEPQKGPSRTELLSNVPEQADGFIKVPSILTTEED</sequence>
<dbReference type="EMBL" id="CP093365">
    <property type="protein sequence ID" value="UQS83235.1"/>
    <property type="molecule type" value="Genomic_DNA"/>
</dbReference>
<dbReference type="RefSeq" id="WP_249512461.1">
    <property type="nucleotide sequence ID" value="NZ_CP093365.1"/>
</dbReference>
<evidence type="ECO:0000256" key="2">
    <source>
        <dbReference type="ARBA" id="ARBA00011123"/>
    </source>
</evidence>
<keyword evidence="6" id="KW-0436">Ligase</keyword>
<comment type="subunit">
    <text evidence="2 6">Heterotrimer of A, B and C subunits.</text>
</comment>
<dbReference type="InterPro" id="IPR036113">
    <property type="entry name" value="Asp/Glu-ADT_sf_sub_c"/>
</dbReference>